<proteinExistence type="predicted"/>
<dbReference type="EMBL" id="BSUK01000001">
    <property type="protein sequence ID" value="GMA26740.1"/>
    <property type="molecule type" value="Genomic_DNA"/>
</dbReference>
<reference evidence="2" key="1">
    <citation type="journal article" date="2014" name="Int. J. Syst. Evol. Microbiol.">
        <title>Complete genome of a new Firmicutes species belonging to the dominant human colonic microbiota ('Ruminococcus bicirculans') reveals two chromosomes and a selective capacity to utilize plant glucans.</title>
        <authorList>
            <consortium name="NISC Comparative Sequencing Program"/>
            <person name="Wegmann U."/>
            <person name="Louis P."/>
            <person name="Goesmann A."/>
            <person name="Henrissat B."/>
            <person name="Duncan S.H."/>
            <person name="Flint H.J."/>
        </authorList>
    </citation>
    <scope>NUCLEOTIDE SEQUENCE</scope>
    <source>
        <strain evidence="2">NBRC 106348</strain>
    </source>
</reference>
<name>A0ABQ6I9Q1_9MICO</name>
<evidence type="ECO:0000313" key="1">
    <source>
        <dbReference type="EMBL" id="GMA22273.1"/>
    </source>
</evidence>
<evidence type="ECO:0008006" key="5">
    <source>
        <dbReference type="Google" id="ProtNLM"/>
    </source>
</evidence>
<gene>
    <name evidence="1" type="ORF">GCM10025864_00320</name>
    <name evidence="2" type="ORF">GCM10025864_44370</name>
    <name evidence="3" type="ORF">GCM10025864_44990</name>
</gene>
<evidence type="ECO:0000313" key="4">
    <source>
        <dbReference type="Proteomes" id="UP001157091"/>
    </source>
</evidence>
<evidence type="ECO:0000313" key="3">
    <source>
        <dbReference type="EMBL" id="GMA26740.1"/>
    </source>
</evidence>
<organism evidence="2 4">
    <name type="scientific">Luteimicrobium album</name>
    <dbReference type="NCBI Taxonomy" id="1054550"/>
    <lineage>
        <taxon>Bacteria</taxon>
        <taxon>Bacillati</taxon>
        <taxon>Actinomycetota</taxon>
        <taxon>Actinomycetes</taxon>
        <taxon>Micrococcales</taxon>
        <taxon>Luteimicrobium</taxon>
    </lineage>
</organism>
<sequence>MPAARPWTAADDQHLRDLAAAGHSVRDMAAELDRSKTAVGRRMQHLGILVDRTATLAATTANVTDARGRRAALELALLEDAERLRSQLWRPHLYWDWGGKDHDYDEKEAPEPIPSDKLKLVQAAGAAIDRSLKIAVHDADGGIVDALSMLDGIANAITAAADQDGAP</sequence>
<reference evidence="4" key="2">
    <citation type="journal article" date="2019" name="Int. J. Syst. Evol. Microbiol.">
        <title>The Global Catalogue of Microorganisms (GCM) 10K type strain sequencing project: providing services to taxonomists for standard genome sequencing and annotation.</title>
        <authorList>
            <consortium name="The Broad Institute Genomics Platform"/>
            <consortium name="The Broad Institute Genome Sequencing Center for Infectious Disease"/>
            <person name="Wu L."/>
            <person name="Ma J."/>
        </authorList>
    </citation>
    <scope>NUCLEOTIDE SEQUENCE [LARGE SCALE GENOMIC DNA]</scope>
    <source>
        <strain evidence="4">NBRC 106348</strain>
    </source>
</reference>
<accession>A0ABQ6I9Q1</accession>
<dbReference type="RefSeq" id="WP_284291165.1">
    <property type="nucleotide sequence ID" value="NZ_BSUK01000001.1"/>
</dbReference>
<comment type="caution">
    <text evidence="2">The sequence shown here is derived from an EMBL/GenBank/DDBJ whole genome shotgun (WGS) entry which is preliminary data.</text>
</comment>
<evidence type="ECO:0000313" key="2">
    <source>
        <dbReference type="EMBL" id="GMA26678.1"/>
    </source>
</evidence>
<reference evidence="2" key="3">
    <citation type="submission" date="2023-02" db="EMBL/GenBank/DDBJ databases">
        <authorList>
            <person name="Sun Q."/>
            <person name="Mori K."/>
        </authorList>
    </citation>
    <scope>NUCLEOTIDE SEQUENCE</scope>
    <source>
        <strain evidence="2">NBRC 106348</strain>
    </source>
</reference>
<dbReference type="EMBL" id="BSUK01000001">
    <property type="protein sequence ID" value="GMA26678.1"/>
    <property type="molecule type" value="Genomic_DNA"/>
</dbReference>
<dbReference type="EMBL" id="BSUK01000001">
    <property type="protein sequence ID" value="GMA22273.1"/>
    <property type="molecule type" value="Genomic_DNA"/>
</dbReference>
<protein>
    <recommendedName>
        <fullName evidence="5">Helix-turn-helix domain-containing protein</fullName>
    </recommendedName>
</protein>
<keyword evidence="4" id="KW-1185">Reference proteome</keyword>
<dbReference type="Proteomes" id="UP001157091">
    <property type="component" value="Unassembled WGS sequence"/>
</dbReference>